<name>A0ABX7BA89_9PROT</name>
<evidence type="ECO:0000256" key="5">
    <source>
        <dbReference type="ARBA" id="ARBA00022840"/>
    </source>
</evidence>
<dbReference type="RefSeq" id="WP_201079041.1">
    <property type="nucleotide sequence ID" value="NZ_CP067420.1"/>
</dbReference>
<dbReference type="PANTHER" id="PTHR34273:SF2">
    <property type="entry name" value="METHYLTHIORIBOSE KINASE"/>
    <property type="match status" value="1"/>
</dbReference>
<keyword evidence="8" id="KW-1185">Reference proteome</keyword>
<keyword evidence="4" id="KW-0418">Kinase</keyword>
<proteinExistence type="inferred from homology"/>
<evidence type="ECO:0000256" key="2">
    <source>
        <dbReference type="ARBA" id="ARBA00022679"/>
    </source>
</evidence>
<dbReference type="InterPro" id="IPR002575">
    <property type="entry name" value="Aminoglycoside_PTrfase"/>
</dbReference>
<feature type="domain" description="Aminoglycoside phosphotransferase" evidence="6">
    <location>
        <begin position="28"/>
        <end position="236"/>
    </location>
</feature>
<dbReference type="InterPro" id="IPR011009">
    <property type="entry name" value="Kinase-like_dom_sf"/>
</dbReference>
<keyword evidence="5" id="KW-0067">ATP-binding</keyword>
<reference evidence="7" key="1">
    <citation type="submission" date="2021-02" db="EMBL/GenBank/DDBJ databases">
        <title>Skermanella TT6 skin isolate.</title>
        <authorList>
            <person name="Lee K."/>
            <person name="Ganzorig M."/>
        </authorList>
    </citation>
    <scope>NUCLEOTIDE SEQUENCE</scope>
    <source>
        <strain evidence="7">TT6</strain>
    </source>
</reference>
<dbReference type="PANTHER" id="PTHR34273">
    <property type="entry name" value="METHYLTHIORIBOSE KINASE"/>
    <property type="match status" value="1"/>
</dbReference>
<protein>
    <submittedName>
        <fullName evidence="7">Aminoglycoside phosphotransferase family protein</fullName>
    </submittedName>
</protein>
<comment type="similarity">
    <text evidence="1">Belongs to the methylthioribose kinase family.</text>
</comment>
<evidence type="ECO:0000256" key="3">
    <source>
        <dbReference type="ARBA" id="ARBA00022741"/>
    </source>
</evidence>
<keyword evidence="3" id="KW-0547">Nucleotide-binding</keyword>
<evidence type="ECO:0000313" key="7">
    <source>
        <dbReference type="EMBL" id="QQP91289.1"/>
    </source>
</evidence>
<dbReference type="EMBL" id="CP067420">
    <property type="protein sequence ID" value="QQP91289.1"/>
    <property type="molecule type" value="Genomic_DNA"/>
</dbReference>
<keyword evidence="2" id="KW-0808">Transferase</keyword>
<evidence type="ECO:0000256" key="1">
    <source>
        <dbReference type="ARBA" id="ARBA00010165"/>
    </source>
</evidence>
<dbReference type="Pfam" id="PF01636">
    <property type="entry name" value="APH"/>
    <property type="match status" value="1"/>
</dbReference>
<dbReference type="SUPFAM" id="SSF56112">
    <property type="entry name" value="Protein kinase-like (PK-like)"/>
    <property type="match status" value="1"/>
</dbReference>
<dbReference type="Gene3D" id="3.30.200.20">
    <property type="entry name" value="Phosphorylase Kinase, domain 1"/>
    <property type="match status" value="1"/>
</dbReference>
<evidence type="ECO:0000259" key="6">
    <source>
        <dbReference type="Pfam" id="PF01636"/>
    </source>
</evidence>
<evidence type="ECO:0000256" key="4">
    <source>
        <dbReference type="ARBA" id="ARBA00022777"/>
    </source>
</evidence>
<accession>A0ABX7BA89</accession>
<sequence>MTDSDAGFPEDMRRFLADLGIQGQDLRARPLTGGVSSDIWFVEVDGRAVCIKRALPTLRVAAHWTAPVERSGFEYAWFERVREIAPATVPPLIGRHASGNMFAMAFLPADRYPVWKALLLRGTVDAAFAAAVGEILGAIHAGTAGDGRTAGAFATDASFHALRLEPYLLATARRHPDLADRLQAIAATTGTTKLALVHGDVSPKNILAGPEGPVILDAECAWYGDPAFDLAFCLNHLLLKCLPVRDRTGLLMDAFDRMAGAYLPHVSWEDAAAFESRCAALLPALLLARVDGKSPVEYVTGETDREIVRGVARGLVAEPPDRLSTVRHRWLDGLRH</sequence>
<organism evidence="7 8">
    <name type="scientific">Skermanella cutis</name>
    <dbReference type="NCBI Taxonomy" id="2775420"/>
    <lineage>
        <taxon>Bacteria</taxon>
        <taxon>Pseudomonadati</taxon>
        <taxon>Pseudomonadota</taxon>
        <taxon>Alphaproteobacteria</taxon>
        <taxon>Rhodospirillales</taxon>
        <taxon>Azospirillaceae</taxon>
        <taxon>Skermanella</taxon>
    </lineage>
</organism>
<gene>
    <name evidence="7" type="ORF">IGS68_08825</name>
</gene>
<dbReference type="Proteomes" id="UP000595197">
    <property type="component" value="Chromosome"/>
</dbReference>
<evidence type="ECO:0000313" key="8">
    <source>
        <dbReference type="Proteomes" id="UP000595197"/>
    </source>
</evidence>
<dbReference type="Gene3D" id="3.90.1200.10">
    <property type="match status" value="1"/>
</dbReference>